<proteinExistence type="predicted"/>
<dbReference type="KEGG" id="cep:Cri9333_1257"/>
<evidence type="ECO:0000313" key="2">
    <source>
        <dbReference type="EMBL" id="AFZ12157.1"/>
    </source>
</evidence>
<protein>
    <recommendedName>
        <fullName evidence="1">MnmC-like methyltransferase domain-containing protein</fullName>
    </recommendedName>
</protein>
<sequence length="286" mass="32126">MFTPQRTADGSFTFFSSEFGQDFHSRHGAIQEAQFKFVEPTQIRQKAQQPSIKILDVCYGLGYNTAAALATIWEVNPNCRVEWVGLELDSTVPKAAIAHHLLSNWYDPIPQILTQLANNYHIETNQIHAQLLIGDARKTLQYCSNLGFKADAIFLDPFSPPTCPGLWTVEFMGLLASCCAQMGIIATYSCSAAVRTAMMEVGLNIFSSDPVGRRSPGTIASFTELEKPISLQEQEHLQTRAAIPYRDPQLCDPATVILHRRKIEQQASLLEPTSHWKRRWLTRFPT</sequence>
<keyword evidence="3" id="KW-1185">Reference proteome</keyword>
<dbReference type="SUPFAM" id="SSF53335">
    <property type="entry name" value="S-adenosyl-L-methionine-dependent methyltransferases"/>
    <property type="match status" value="1"/>
</dbReference>
<dbReference type="STRING" id="1173022.Cri9333_1257"/>
<dbReference type="InterPro" id="IPR029063">
    <property type="entry name" value="SAM-dependent_MTases_sf"/>
</dbReference>
<dbReference type="Proteomes" id="UP000010472">
    <property type="component" value="Chromosome"/>
</dbReference>
<dbReference type="GO" id="GO:0016645">
    <property type="term" value="F:oxidoreductase activity, acting on the CH-NH group of donors"/>
    <property type="evidence" value="ECO:0007669"/>
    <property type="project" value="InterPro"/>
</dbReference>
<gene>
    <name evidence="2" type="ORF">Cri9333_1257</name>
</gene>
<dbReference type="EMBL" id="CP003620">
    <property type="protein sequence ID" value="AFZ12157.1"/>
    <property type="molecule type" value="Genomic_DNA"/>
</dbReference>
<dbReference type="Pfam" id="PF05430">
    <property type="entry name" value="Methyltransf_30"/>
    <property type="match status" value="1"/>
</dbReference>
<feature type="domain" description="MnmC-like methyltransferase" evidence="1">
    <location>
        <begin position="106"/>
        <end position="221"/>
    </location>
</feature>
<dbReference type="PANTHER" id="PTHR39963:SF1">
    <property type="entry name" value="MNMC-LIKE METHYLTRANSFERASE DOMAIN-CONTAINING PROTEIN"/>
    <property type="match status" value="1"/>
</dbReference>
<name>K9VXC8_9CYAN</name>
<evidence type="ECO:0000313" key="3">
    <source>
        <dbReference type="Proteomes" id="UP000010472"/>
    </source>
</evidence>
<dbReference type="Gene3D" id="3.40.50.150">
    <property type="entry name" value="Vaccinia Virus protein VP39"/>
    <property type="match status" value="1"/>
</dbReference>
<dbReference type="eggNOG" id="COG4121">
    <property type="taxonomic scope" value="Bacteria"/>
</dbReference>
<reference evidence="2 3" key="1">
    <citation type="submission" date="2012-06" db="EMBL/GenBank/DDBJ databases">
        <title>Finished chromosome of genome of Crinalium epipsammum PCC 9333.</title>
        <authorList>
            <consortium name="US DOE Joint Genome Institute"/>
            <person name="Gugger M."/>
            <person name="Coursin T."/>
            <person name="Rippka R."/>
            <person name="Tandeau De Marsac N."/>
            <person name="Huntemann M."/>
            <person name="Wei C.-L."/>
            <person name="Han J."/>
            <person name="Detter J.C."/>
            <person name="Han C."/>
            <person name="Tapia R."/>
            <person name="Davenport K."/>
            <person name="Daligault H."/>
            <person name="Erkkila T."/>
            <person name="Gu W."/>
            <person name="Munk A.C.C."/>
            <person name="Teshima H."/>
            <person name="Xu Y."/>
            <person name="Chain P."/>
            <person name="Chen A."/>
            <person name="Krypides N."/>
            <person name="Mavromatis K."/>
            <person name="Markowitz V."/>
            <person name="Szeto E."/>
            <person name="Ivanova N."/>
            <person name="Mikhailova N."/>
            <person name="Ovchinnikova G."/>
            <person name="Pagani I."/>
            <person name="Pati A."/>
            <person name="Goodwin L."/>
            <person name="Peters L."/>
            <person name="Pitluck S."/>
            <person name="Woyke T."/>
            <person name="Kerfeld C."/>
        </authorList>
    </citation>
    <scope>NUCLEOTIDE SEQUENCE [LARGE SCALE GENOMIC DNA]</scope>
    <source>
        <strain evidence="2 3">PCC 9333</strain>
    </source>
</reference>
<accession>K9VXC8</accession>
<dbReference type="AlphaFoldDB" id="K9VXC8"/>
<dbReference type="PATRIC" id="fig|1173022.3.peg.1362"/>
<evidence type="ECO:0000259" key="1">
    <source>
        <dbReference type="Pfam" id="PF05430"/>
    </source>
</evidence>
<dbReference type="PANTHER" id="PTHR39963">
    <property type="entry name" value="SLL0983 PROTEIN"/>
    <property type="match status" value="1"/>
</dbReference>
<dbReference type="HOGENOM" id="CLU_061971_0_1_3"/>
<dbReference type="InterPro" id="IPR008471">
    <property type="entry name" value="MnmC-like_methylTransf"/>
</dbReference>
<dbReference type="RefSeq" id="WP_015202279.1">
    <property type="nucleotide sequence ID" value="NC_019753.1"/>
</dbReference>
<organism evidence="2 3">
    <name type="scientific">Crinalium epipsammum PCC 9333</name>
    <dbReference type="NCBI Taxonomy" id="1173022"/>
    <lineage>
        <taxon>Bacteria</taxon>
        <taxon>Bacillati</taxon>
        <taxon>Cyanobacteriota</taxon>
        <taxon>Cyanophyceae</taxon>
        <taxon>Gomontiellales</taxon>
        <taxon>Gomontiellaceae</taxon>
        <taxon>Crinalium</taxon>
    </lineage>
</organism>